<evidence type="ECO:0000256" key="10">
    <source>
        <dbReference type="ARBA" id="ARBA00022946"/>
    </source>
</evidence>
<dbReference type="GO" id="GO:0016020">
    <property type="term" value="C:membrane"/>
    <property type="evidence" value="ECO:0007669"/>
    <property type="project" value="UniProtKB-SubCell"/>
</dbReference>
<evidence type="ECO:0000256" key="5">
    <source>
        <dbReference type="ARBA" id="ARBA00022448"/>
    </source>
</evidence>
<feature type="domain" description="Prephenate dehydratase" evidence="18">
    <location>
        <begin position="143"/>
        <end position="320"/>
    </location>
</feature>
<feature type="transmembrane region" description="Helical" evidence="17">
    <location>
        <begin position="546"/>
        <end position="563"/>
    </location>
</feature>
<keyword evidence="16" id="KW-0456">Lyase</keyword>
<evidence type="ECO:0000313" key="21">
    <source>
        <dbReference type="Proteomes" id="UP000489600"/>
    </source>
</evidence>
<keyword evidence="12 17" id="KW-1133">Transmembrane helix</keyword>
<dbReference type="FunFam" id="3.40.190.10:FF:000031">
    <property type="entry name" value="Arogenate dehydratase"/>
    <property type="match status" value="1"/>
</dbReference>
<dbReference type="PANTHER" id="PTHR21022:SF19">
    <property type="entry name" value="PREPHENATE DEHYDRATASE-RELATED"/>
    <property type="match status" value="1"/>
</dbReference>
<dbReference type="InterPro" id="IPR018528">
    <property type="entry name" value="Preph_deHydtase_CS"/>
</dbReference>
<dbReference type="GO" id="GO:0009094">
    <property type="term" value="P:L-phenylalanine biosynthetic process"/>
    <property type="evidence" value="ECO:0007669"/>
    <property type="project" value="UniProtKB-UniPathway"/>
</dbReference>
<proteinExistence type="predicted"/>
<evidence type="ECO:0000256" key="15">
    <source>
        <dbReference type="ARBA" id="ARBA00023222"/>
    </source>
</evidence>
<organism evidence="20 21">
    <name type="scientific">Arabis nemorensis</name>
    <dbReference type="NCBI Taxonomy" id="586526"/>
    <lineage>
        <taxon>Eukaryota</taxon>
        <taxon>Viridiplantae</taxon>
        <taxon>Streptophyta</taxon>
        <taxon>Embryophyta</taxon>
        <taxon>Tracheophyta</taxon>
        <taxon>Spermatophyta</taxon>
        <taxon>Magnoliopsida</taxon>
        <taxon>eudicotyledons</taxon>
        <taxon>Gunneridae</taxon>
        <taxon>Pentapetalae</taxon>
        <taxon>rosids</taxon>
        <taxon>malvids</taxon>
        <taxon>Brassicales</taxon>
        <taxon>Brassicaceae</taxon>
        <taxon>Arabideae</taxon>
        <taxon>Arabis</taxon>
    </lineage>
</organism>
<evidence type="ECO:0000256" key="2">
    <source>
        <dbReference type="ARBA" id="ARBA00004470"/>
    </source>
</evidence>
<feature type="transmembrane region" description="Helical" evidence="17">
    <location>
        <begin position="575"/>
        <end position="595"/>
    </location>
</feature>
<dbReference type="FunFam" id="3.30.70.260:FF:000019">
    <property type="entry name" value="Arogenate dehydratase"/>
    <property type="match status" value="1"/>
</dbReference>
<dbReference type="GO" id="GO:0004664">
    <property type="term" value="F:prephenate dehydratase activity"/>
    <property type="evidence" value="ECO:0007669"/>
    <property type="project" value="InterPro"/>
</dbReference>
<dbReference type="InterPro" id="IPR002912">
    <property type="entry name" value="ACT_dom"/>
</dbReference>
<dbReference type="AlphaFoldDB" id="A0A565AM22"/>
<dbReference type="SUPFAM" id="SSF55021">
    <property type="entry name" value="ACT-like"/>
    <property type="match status" value="1"/>
</dbReference>
<dbReference type="Gene3D" id="3.40.190.10">
    <property type="entry name" value="Periplasmic binding protein-like II"/>
    <property type="match status" value="2"/>
</dbReference>
<evidence type="ECO:0000256" key="3">
    <source>
        <dbReference type="ARBA" id="ARBA00004929"/>
    </source>
</evidence>
<dbReference type="CDD" id="cd13631">
    <property type="entry name" value="PBP2_Ct-PDT_like"/>
    <property type="match status" value="1"/>
</dbReference>
<feature type="transmembrane region" description="Helical" evidence="17">
    <location>
        <begin position="615"/>
        <end position="634"/>
    </location>
</feature>
<keyword evidence="7" id="KW-0028">Amino-acid biosynthesis</keyword>
<protein>
    <recommendedName>
        <fullName evidence="4">arogenate dehydratase</fullName>
        <ecNumber evidence="4">4.2.1.91</ecNumber>
    </recommendedName>
</protein>
<dbReference type="OrthoDB" id="40134at2759"/>
<dbReference type="GO" id="GO:0009570">
    <property type="term" value="C:chloroplast stroma"/>
    <property type="evidence" value="ECO:0007669"/>
    <property type="project" value="UniProtKB-SubCell"/>
</dbReference>
<dbReference type="CDD" id="cd04905">
    <property type="entry name" value="ACT_CM-PDT"/>
    <property type="match status" value="1"/>
</dbReference>
<dbReference type="Gene3D" id="3.30.70.260">
    <property type="match status" value="1"/>
</dbReference>
<dbReference type="PANTHER" id="PTHR21022">
    <property type="entry name" value="PREPHENATE DEHYDRATASE P PROTEIN"/>
    <property type="match status" value="1"/>
</dbReference>
<reference evidence="20" key="1">
    <citation type="submission" date="2019-07" db="EMBL/GenBank/DDBJ databases">
        <authorList>
            <person name="Dittberner H."/>
        </authorList>
    </citation>
    <scope>NUCLEOTIDE SEQUENCE [LARGE SCALE GENOMIC DNA]</scope>
</reference>
<dbReference type="PROSITE" id="PS00858">
    <property type="entry name" value="PREPHENATE_DEHYDR_2"/>
    <property type="match status" value="1"/>
</dbReference>
<dbReference type="GO" id="GO:0006865">
    <property type="term" value="P:amino acid transport"/>
    <property type="evidence" value="ECO:0007669"/>
    <property type="project" value="UniProtKB-KW"/>
</dbReference>
<keyword evidence="8" id="KW-0934">Plastid</keyword>
<feature type="transmembrane region" description="Helical" evidence="17">
    <location>
        <begin position="450"/>
        <end position="474"/>
    </location>
</feature>
<comment type="caution">
    <text evidence="20">The sequence shown here is derived from an EMBL/GenBank/DDBJ whole genome shotgun (WGS) entry which is preliminary data.</text>
</comment>
<feature type="transmembrane region" description="Helical" evidence="17">
    <location>
        <begin position="506"/>
        <end position="526"/>
    </location>
</feature>
<keyword evidence="21" id="KW-1185">Reference proteome</keyword>
<dbReference type="InterPro" id="IPR001086">
    <property type="entry name" value="Preph_deHydtase"/>
</dbReference>
<dbReference type="PROSITE" id="PS51171">
    <property type="entry name" value="PREPHENATE_DEHYDR_3"/>
    <property type="match status" value="1"/>
</dbReference>
<gene>
    <name evidence="20" type="ORF">ANE_LOCUS915</name>
</gene>
<evidence type="ECO:0000256" key="16">
    <source>
        <dbReference type="ARBA" id="ARBA00023239"/>
    </source>
</evidence>
<evidence type="ECO:0000313" key="20">
    <source>
        <dbReference type="EMBL" id="VVA90470.1"/>
    </source>
</evidence>
<keyword evidence="9 17" id="KW-0812">Transmembrane</keyword>
<feature type="transmembrane region" description="Helical" evidence="17">
    <location>
        <begin position="749"/>
        <end position="769"/>
    </location>
</feature>
<evidence type="ECO:0000256" key="12">
    <source>
        <dbReference type="ARBA" id="ARBA00022989"/>
    </source>
</evidence>
<evidence type="ECO:0000256" key="14">
    <source>
        <dbReference type="ARBA" id="ARBA00023141"/>
    </source>
</evidence>
<keyword evidence="5" id="KW-0813">Transport</keyword>
<dbReference type="EMBL" id="CABITT030000001">
    <property type="protein sequence ID" value="VVA90470.1"/>
    <property type="molecule type" value="Genomic_DNA"/>
</dbReference>
<dbReference type="InterPro" id="IPR013057">
    <property type="entry name" value="AA_transpt_TM"/>
</dbReference>
<evidence type="ECO:0000259" key="19">
    <source>
        <dbReference type="PROSITE" id="PS51671"/>
    </source>
</evidence>
<name>A0A565AM22_9BRAS</name>
<evidence type="ECO:0000256" key="11">
    <source>
        <dbReference type="ARBA" id="ARBA00022970"/>
    </source>
</evidence>
<evidence type="ECO:0000256" key="8">
    <source>
        <dbReference type="ARBA" id="ARBA00022640"/>
    </source>
</evidence>
<dbReference type="Pfam" id="PF05176">
    <property type="entry name" value="ATP-synt_10"/>
    <property type="match status" value="1"/>
</dbReference>
<feature type="domain" description="ACT" evidence="19">
    <location>
        <begin position="334"/>
        <end position="425"/>
    </location>
</feature>
<dbReference type="SUPFAM" id="SSF53850">
    <property type="entry name" value="Periplasmic binding protein-like II"/>
    <property type="match status" value="1"/>
</dbReference>
<evidence type="ECO:0000256" key="4">
    <source>
        <dbReference type="ARBA" id="ARBA00013259"/>
    </source>
</evidence>
<keyword evidence="14" id="KW-0057">Aromatic amino acid biosynthesis</keyword>
<keyword evidence="11" id="KW-0029">Amino-acid transport</keyword>
<dbReference type="FunFam" id="3.40.190.10:FF:000028">
    <property type="entry name" value="Arogenate dehydratase"/>
    <property type="match status" value="1"/>
</dbReference>
<dbReference type="InterPro" id="IPR007849">
    <property type="entry name" value="ATP10"/>
</dbReference>
<comment type="subcellular location">
    <subcellularLocation>
        <location evidence="1">Membrane</location>
    </subcellularLocation>
    <subcellularLocation>
        <location evidence="2">Plastid</location>
        <location evidence="2">Chloroplast stroma</location>
    </subcellularLocation>
</comment>
<dbReference type="InterPro" id="IPR045865">
    <property type="entry name" value="ACT-like_dom_sf"/>
</dbReference>
<feature type="transmembrane region" description="Helical" evidence="17">
    <location>
        <begin position="775"/>
        <end position="797"/>
    </location>
</feature>
<evidence type="ECO:0000256" key="7">
    <source>
        <dbReference type="ARBA" id="ARBA00022605"/>
    </source>
</evidence>
<feature type="transmembrane region" description="Helical" evidence="17">
    <location>
        <begin position="804"/>
        <end position="828"/>
    </location>
</feature>
<dbReference type="UniPathway" id="UPA00121">
    <property type="reaction ID" value="UER00344"/>
</dbReference>
<dbReference type="GO" id="GO:0047769">
    <property type="term" value="F:arogenate dehydratase activity"/>
    <property type="evidence" value="ECO:0007669"/>
    <property type="project" value="UniProtKB-EC"/>
</dbReference>
<evidence type="ECO:0000256" key="9">
    <source>
        <dbReference type="ARBA" id="ARBA00022692"/>
    </source>
</evidence>
<keyword evidence="10" id="KW-0809">Transit peptide</keyword>
<dbReference type="PROSITE" id="PS51671">
    <property type="entry name" value="ACT"/>
    <property type="match status" value="1"/>
</dbReference>
<feature type="transmembrane region" description="Helical" evidence="17">
    <location>
        <begin position="654"/>
        <end position="675"/>
    </location>
</feature>
<comment type="pathway">
    <text evidence="3">Amino-acid biosynthesis; L-phenylalanine biosynthesis; L-phenylalanine from L-arogenate: step 1/1.</text>
</comment>
<evidence type="ECO:0000256" key="1">
    <source>
        <dbReference type="ARBA" id="ARBA00004370"/>
    </source>
</evidence>
<dbReference type="PROSITE" id="PS00857">
    <property type="entry name" value="PREPHENATE_DEHYDR_1"/>
    <property type="match status" value="1"/>
</dbReference>
<evidence type="ECO:0000256" key="13">
    <source>
        <dbReference type="ARBA" id="ARBA00023136"/>
    </source>
</evidence>
<dbReference type="Pfam" id="PF00800">
    <property type="entry name" value="PDT"/>
    <property type="match status" value="1"/>
</dbReference>
<dbReference type="EC" id="4.2.1.91" evidence="4"/>
<evidence type="ECO:0000259" key="18">
    <source>
        <dbReference type="PROSITE" id="PS51171"/>
    </source>
</evidence>
<evidence type="ECO:0000256" key="17">
    <source>
        <dbReference type="SAM" id="Phobius"/>
    </source>
</evidence>
<accession>A0A565AM22</accession>
<evidence type="ECO:0000256" key="6">
    <source>
        <dbReference type="ARBA" id="ARBA00022528"/>
    </source>
</evidence>
<dbReference type="Pfam" id="PF01490">
    <property type="entry name" value="Aa_trans"/>
    <property type="match status" value="1"/>
</dbReference>
<feature type="transmembrane region" description="Helical" evidence="17">
    <location>
        <begin position="695"/>
        <end position="721"/>
    </location>
</feature>
<dbReference type="Proteomes" id="UP000489600">
    <property type="component" value="Unassembled WGS sequence"/>
</dbReference>
<sequence length="1101" mass="121505">MLLHCLNMKAVSSPSPHNLKPMLGSNQPVVPVTATARMVRSNPLVHYANGSDSCGSSRSQWQSSCAILTSKVVSQEQSKSLPVPPVSGGVNHVNGDNGAARVLGMNLVPIEKSDSNPLVSHHLQKPLSATDLSRAPMHGSNLRVAYQGVPGAYSEAAAGKAYPNCQAVPCDQFEVAFQAVELWIADRAVLPVENSLGGSIHRNYDLLLRHRLHIVGEVQLPVHHCLLALPGVRKEFLTRVISHPQGLAQCEHTLTKLGLNVAREAVDDTAGAAEFIATNNLRDTAAIASARAAEIYGLEILEDGIQDDPSNVTRFVMLAREPIIPRTDRPFKTSIVFAHEKGTSVLFKVLSAFAFRDISLTKIESRPNHNRPMRFVDDANVGTAKHFEYMFYVDFEASMAEARAQNALSEVQEFTSFLRVLGRTWWHCGFHLTTSIVAPPLLSLPYAFKFLGWAAGISCLVGGAAVTFYSYTLLSLTLQHHASLGHRYLRFRDMAHHILGPKWGKYYVGPIQMAVCYGVVIANALLGGQCLKAMYLVMDPKGEMKLYMFVMLFGALLLVLAQIPSFHSLRHINFASLLLCLLYSASSAAASIYIGKTSNGPEKDYTITGDQETKVFGIFNAMAIIATTYGNGIIPEIQATLAAPVKGKMFKGLCMCYTVVIVTFFTVAISGYWAFGNKANGLIFTNFLNPETNHYLVPNWFIFLINLFTVLQLSAVAVVYLQPINDIFESLLSDSTKKEFSIRNVIPRLAARSFFVVVATGVAAMLPFFGDINSLLGAFGFMPLDFVLPVVFFNVTFKPSKKSFIFWINTLIAVAFSSLGVVAMVAAVRQIIIDANTSISALSYQTQHQGSFFFTRNENHVSLPAQIPALRSTTRSFLDFYKFGNKKAIADERARLNDEMNRGYFADMKELREHGGKIAAANKTLVPAVSAMKFPELAVTFSDGKKLKLPITSNSNEVKTESLALPRVSLVCLSFRASSQEMISSWSKPFLESFGDRNDLQLFEVSFIDKWLLGLAPIKKLLLRVLQKPNNSENSVLQRQSVYFFGDHYDFRKQIKVLNLLTGYIILVDKFGKIRWQGFGTATPEEVSQLLSCTSLLLEDQ</sequence>
<keyword evidence="13 17" id="KW-0472">Membrane</keyword>
<keyword evidence="15" id="KW-0584">Phenylalanine biosynthesis</keyword>
<keyword evidence="6" id="KW-0150">Chloroplast</keyword>